<dbReference type="GO" id="GO:0046872">
    <property type="term" value="F:metal ion binding"/>
    <property type="evidence" value="ECO:0007669"/>
    <property type="project" value="UniProtKB-KW"/>
</dbReference>
<dbReference type="GO" id="GO:0009850">
    <property type="term" value="P:auxin metabolic process"/>
    <property type="evidence" value="ECO:0007669"/>
    <property type="project" value="TreeGrafter"/>
</dbReference>
<dbReference type="FunFam" id="3.30.70.360:FF:000001">
    <property type="entry name" value="N-acetyldiaminopimelate deacetylase"/>
    <property type="match status" value="1"/>
</dbReference>
<dbReference type="NCBIfam" id="TIGR01891">
    <property type="entry name" value="amidohydrolases"/>
    <property type="match status" value="1"/>
</dbReference>
<sequence length="436" mass="48407">MSSLQLLFFISLHSLTILSSAALRYEDLLNSAREPEFMNWMRSIRRKIHQHPEIGFEEYKTSELIRSELEALGIQYTWPVAKTGIVASIIGSGDGPRFALRADMDALRLQVLVKFSSFEAAVLMISIHLSIRLSYSGFATPTNRMPPYQEEVEEEETDEVVRRLQQEIQFFQQKKDQEINQLHARLDEMSIMMKELFGQVGLAAATFQPQTTNPQGNIVNLTLNIGGTRATHPDLDIPDRGLEELADLEYKSKVDGKMHACGHDAHVAMLLGAAKLLQRLKSHLKGTIKLVFQPGEEGYAGAYYMLEEGALDDVQAIFCIHVDHTLPTGSISSSPGTFLGSADTFEVVIKGKGGHAATPHKTADPVLAACFSILSLQQLISRETDPLDSKIITVGFMKGGEAHNVIPESVTFGGTFRSMTTEGLYVLQRRIREVLF</sequence>
<dbReference type="PANTHER" id="PTHR11014:SF63">
    <property type="entry name" value="METALLOPEPTIDASE, PUTATIVE (AFU_ORTHOLOGUE AFUA_6G09600)-RELATED"/>
    <property type="match status" value="1"/>
</dbReference>
<evidence type="ECO:0008006" key="9">
    <source>
        <dbReference type="Google" id="ProtNLM"/>
    </source>
</evidence>
<name>A0AAV7GTX9_DENCH</name>
<dbReference type="InterPro" id="IPR002933">
    <property type="entry name" value="Peptidase_M20"/>
</dbReference>
<feature type="binding site" evidence="4">
    <location>
        <position position="261"/>
    </location>
    <ligand>
        <name>Mn(2+)</name>
        <dbReference type="ChEBI" id="CHEBI:29035"/>
        <label>2</label>
    </ligand>
</feature>
<dbReference type="SUPFAM" id="SSF55031">
    <property type="entry name" value="Bacterial exopeptidase dimerisation domain"/>
    <property type="match status" value="1"/>
</dbReference>
<comment type="similarity">
    <text evidence="2">Belongs to the peptidase M20 family.</text>
</comment>
<keyword evidence="6" id="KW-0732">Signal</keyword>
<gene>
    <name evidence="7" type="ORF">IEQ34_010849</name>
</gene>
<proteinExistence type="inferred from homology"/>
<evidence type="ECO:0000256" key="5">
    <source>
        <dbReference type="SAM" id="Coils"/>
    </source>
</evidence>
<dbReference type="GO" id="GO:0010179">
    <property type="term" value="F:IAA-Ala conjugate hydrolase activity"/>
    <property type="evidence" value="ECO:0007669"/>
    <property type="project" value="TreeGrafter"/>
</dbReference>
<reference evidence="7 8" key="1">
    <citation type="journal article" date="2021" name="Hortic Res">
        <title>Chromosome-scale assembly of the Dendrobium chrysotoxum genome enhances the understanding of orchid evolution.</title>
        <authorList>
            <person name="Zhang Y."/>
            <person name="Zhang G.Q."/>
            <person name="Zhang D."/>
            <person name="Liu X.D."/>
            <person name="Xu X.Y."/>
            <person name="Sun W.H."/>
            <person name="Yu X."/>
            <person name="Zhu X."/>
            <person name="Wang Z.W."/>
            <person name="Zhao X."/>
            <person name="Zhong W.Y."/>
            <person name="Chen H."/>
            <person name="Yin W.L."/>
            <person name="Huang T."/>
            <person name="Niu S.C."/>
            <person name="Liu Z.J."/>
        </authorList>
    </citation>
    <scope>NUCLEOTIDE SEQUENCE [LARGE SCALE GENOMIC DNA]</scope>
    <source>
        <strain evidence="7">Lindl</strain>
    </source>
</reference>
<dbReference type="GO" id="GO:0005783">
    <property type="term" value="C:endoplasmic reticulum"/>
    <property type="evidence" value="ECO:0007669"/>
    <property type="project" value="TreeGrafter"/>
</dbReference>
<organism evidence="7 8">
    <name type="scientific">Dendrobium chrysotoxum</name>
    <name type="common">Orchid</name>
    <dbReference type="NCBI Taxonomy" id="161865"/>
    <lineage>
        <taxon>Eukaryota</taxon>
        <taxon>Viridiplantae</taxon>
        <taxon>Streptophyta</taxon>
        <taxon>Embryophyta</taxon>
        <taxon>Tracheophyta</taxon>
        <taxon>Spermatophyta</taxon>
        <taxon>Magnoliopsida</taxon>
        <taxon>Liliopsida</taxon>
        <taxon>Asparagales</taxon>
        <taxon>Orchidaceae</taxon>
        <taxon>Epidendroideae</taxon>
        <taxon>Malaxideae</taxon>
        <taxon>Dendrobiinae</taxon>
        <taxon>Dendrobium</taxon>
    </lineage>
</organism>
<evidence type="ECO:0000256" key="6">
    <source>
        <dbReference type="SAM" id="SignalP"/>
    </source>
</evidence>
<evidence type="ECO:0000256" key="4">
    <source>
        <dbReference type="PIRSR" id="PIRSR005962-1"/>
    </source>
</evidence>
<keyword evidence="8" id="KW-1185">Reference proteome</keyword>
<dbReference type="Gene3D" id="3.40.630.10">
    <property type="entry name" value="Zn peptidases"/>
    <property type="match status" value="2"/>
</dbReference>
<dbReference type="Proteomes" id="UP000775213">
    <property type="component" value="Unassembled WGS sequence"/>
</dbReference>
<feature type="binding site" evidence="4">
    <location>
        <position position="263"/>
    </location>
    <ligand>
        <name>Mn(2+)</name>
        <dbReference type="ChEBI" id="CHEBI:29035"/>
        <label>2</label>
    </ligand>
</feature>
<keyword evidence="5" id="KW-0175">Coiled coil</keyword>
<dbReference type="SUPFAM" id="SSF53187">
    <property type="entry name" value="Zn-dependent exopeptidases"/>
    <property type="match status" value="2"/>
</dbReference>
<feature type="signal peptide" evidence="6">
    <location>
        <begin position="1"/>
        <end position="21"/>
    </location>
</feature>
<evidence type="ECO:0000256" key="2">
    <source>
        <dbReference type="ARBA" id="ARBA00006153"/>
    </source>
</evidence>
<evidence type="ECO:0000256" key="3">
    <source>
        <dbReference type="ARBA" id="ARBA00022801"/>
    </source>
</evidence>
<dbReference type="PIRSF" id="PIRSF005962">
    <property type="entry name" value="Pept_M20D_amidohydro"/>
    <property type="match status" value="1"/>
</dbReference>
<keyword evidence="4" id="KW-0479">Metal-binding</keyword>
<dbReference type="Gene3D" id="3.30.70.360">
    <property type="match status" value="1"/>
</dbReference>
<keyword evidence="3" id="KW-0378">Hydrolase</keyword>
<evidence type="ECO:0000313" key="8">
    <source>
        <dbReference type="Proteomes" id="UP000775213"/>
    </source>
</evidence>
<accession>A0AAV7GTX9</accession>
<dbReference type="InterPro" id="IPR036264">
    <property type="entry name" value="Bact_exopeptidase_dim_dom"/>
</dbReference>
<feature type="binding site" evidence="4">
    <location>
        <position position="321"/>
    </location>
    <ligand>
        <name>Mn(2+)</name>
        <dbReference type="ChEBI" id="CHEBI:29035"/>
        <label>2</label>
    </ligand>
</feature>
<dbReference type="PANTHER" id="PTHR11014">
    <property type="entry name" value="PEPTIDASE M20 FAMILY MEMBER"/>
    <property type="match status" value="1"/>
</dbReference>
<protein>
    <recommendedName>
        <fullName evidence="9">Peptidase M20 dimerisation domain-containing protein</fullName>
    </recommendedName>
</protein>
<feature type="coiled-coil region" evidence="5">
    <location>
        <begin position="154"/>
        <end position="181"/>
    </location>
</feature>
<evidence type="ECO:0000256" key="1">
    <source>
        <dbReference type="ARBA" id="ARBA00003007"/>
    </source>
</evidence>
<comment type="cofactor">
    <cofactor evidence="4">
        <name>Mn(2+)</name>
        <dbReference type="ChEBI" id="CHEBI:29035"/>
    </cofactor>
    <text evidence="4">The Mn(2+) ion enhances activity.</text>
</comment>
<dbReference type="InterPro" id="IPR017439">
    <property type="entry name" value="Amidohydrolase"/>
</dbReference>
<dbReference type="AlphaFoldDB" id="A0AAV7GTX9"/>
<comment type="function">
    <text evidence="1">Hydrolyzes certain amino acid conjugates of the plant growth regulator indole-3-acetic acid (IAA).</text>
</comment>
<evidence type="ECO:0000313" key="7">
    <source>
        <dbReference type="EMBL" id="KAH0460186.1"/>
    </source>
</evidence>
<feature type="binding site" evidence="4">
    <location>
        <position position="297"/>
    </location>
    <ligand>
        <name>Mn(2+)</name>
        <dbReference type="ChEBI" id="CHEBI:29035"/>
        <label>2</label>
    </ligand>
</feature>
<feature type="chain" id="PRO_5043675534" description="Peptidase M20 dimerisation domain-containing protein" evidence="6">
    <location>
        <begin position="22"/>
        <end position="436"/>
    </location>
</feature>
<comment type="caution">
    <text evidence="7">The sequence shown here is derived from an EMBL/GenBank/DDBJ whole genome shotgun (WGS) entry which is preliminary data.</text>
</comment>
<dbReference type="EMBL" id="JAGFBR010000010">
    <property type="protein sequence ID" value="KAH0460186.1"/>
    <property type="molecule type" value="Genomic_DNA"/>
</dbReference>
<dbReference type="Pfam" id="PF01546">
    <property type="entry name" value="Peptidase_M20"/>
    <property type="match status" value="1"/>
</dbReference>
<keyword evidence="4" id="KW-0464">Manganese</keyword>